<dbReference type="AlphaFoldDB" id="A0A3L6R310"/>
<proteinExistence type="predicted"/>
<reference evidence="3" key="1">
    <citation type="journal article" date="2019" name="Nat. Commun.">
        <title>The genome of broomcorn millet.</title>
        <authorList>
            <person name="Zou C."/>
            <person name="Miki D."/>
            <person name="Li D."/>
            <person name="Tang Q."/>
            <person name="Xiao L."/>
            <person name="Rajput S."/>
            <person name="Deng P."/>
            <person name="Jia W."/>
            <person name="Huang R."/>
            <person name="Zhang M."/>
            <person name="Sun Y."/>
            <person name="Hu J."/>
            <person name="Fu X."/>
            <person name="Schnable P.S."/>
            <person name="Li F."/>
            <person name="Zhang H."/>
            <person name="Feng B."/>
            <person name="Zhu X."/>
            <person name="Liu R."/>
            <person name="Schnable J.C."/>
            <person name="Zhu J.-K."/>
            <person name="Zhang H."/>
        </authorList>
    </citation>
    <scope>NUCLEOTIDE SEQUENCE [LARGE SCALE GENOMIC DNA]</scope>
</reference>
<gene>
    <name evidence="2" type="ORF">C2845_PM08G07170</name>
</gene>
<dbReference type="Proteomes" id="UP000275267">
    <property type="component" value="Unassembled WGS sequence"/>
</dbReference>
<comment type="caution">
    <text evidence="2">The sequence shown here is derived from an EMBL/GenBank/DDBJ whole genome shotgun (WGS) entry which is preliminary data.</text>
</comment>
<sequence length="54" mass="5765">MKDLELSGAKKGKSGSISGDSSAHTKSKPFVLDGTEVSSHLHPEVRHELAIAFF</sequence>
<name>A0A3L6R310_PANMI</name>
<accession>A0A3L6R310</accession>
<organism evidence="2 3">
    <name type="scientific">Panicum miliaceum</name>
    <name type="common">Proso millet</name>
    <name type="synonym">Broomcorn millet</name>
    <dbReference type="NCBI Taxonomy" id="4540"/>
    <lineage>
        <taxon>Eukaryota</taxon>
        <taxon>Viridiplantae</taxon>
        <taxon>Streptophyta</taxon>
        <taxon>Embryophyta</taxon>
        <taxon>Tracheophyta</taxon>
        <taxon>Spermatophyta</taxon>
        <taxon>Magnoliopsida</taxon>
        <taxon>Liliopsida</taxon>
        <taxon>Poales</taxon>
        <taxon>Poaceae</taxon>
        <taxon>PACMAD clade</taxon>
        <taxon>Panicoideae</taxon>
        <taxon>Panicodae</taxon>
        <taxon>Paniceae</taxon>
        <taxon>Panicinae</taxon>
        <taxon>Panicum</taxon>
        <taxon>Panicum sect. Panicum</taxon>
    </lineage>
</organism>
<evidence type="ECO:0000313" key="2">
    <source>
        <dbReference type="EMBL" id="RLM93665.1"/>
    </source>
</evidence>
<evidence type="ECO:0000313" key="3">
    <source>
        <dbReference type="Proteomes" id="UP000275267"/>
    </source>
</evidence>
<evidence type="ECO:0000256" key="1">
    <source>
        <dbReference type="SAM" id="MobiDB-lite"/>
    </source>
</evidence>
<dbReference type="EMBL" id="PQIB02000010">
    <property type="protein sequence ID" value="RLM93665.1"/>
    <property type="molecule type" value="Genomic_DNA"/>
</dbReference>
<feature type="region of interest" description="Disordered" evidence="1">
    <location>
        <begin position="1"/>
        <end position="28"/>
    </location>
</feature>
<keyword evidence="3" id="KW-1185">Reference proteome</keyword>
<protein>
    <submittedName>
        <fullName evidence="2">Uncharacterized protein</fullName>
    </submittedName>
</protein>